<dbReference type="InterPro" id="IPR050453">
    <property type="entry name" value="LIM_Homeobox_TF"/>
</dbReference>
<evidence type="ECO:0000256" key="4">
    <source>
        <dbReference type="ARBA" id="ARBA00022833"/>
    </source>
</evidence>
<dbReference type="InterPro" id="IPR001356">
    <property type="entry name" value="HD"/>
</dbReference>
<dbReference type="EMBL" id="CMVM020000057">
    <property type="status" value="NOT_ANNOTATED_CDS"/>
    <property type="molecule type" value="Genomic_DNA"/>
</dbReference>
<dbReference type="SUPFAM" id="SSF46689">
    <property type="entry name" value="Homeodomain-like"/>
    <property type="match status" value="1"/>
</dbReference>
<evidence type="ECO:0000256" key="5">
    <source>
        <dbReference type="ARBA" id="ARBA00023015"/>
    </source>
</evidence>
<protein>
    <submittedName>
        <fullName evidence="15">Uncharacterized protein</fullName>
    </submittedName>
</protein>
<dbReference type="CDD" id="cd08368">
    <property type="entry name" value="LIM"/>
    <property type="match status" value="1"/>
</dbReference>
<dbReference type="SMART" id="SM00132">
    <property type="entry name" value="LIM"/>
    <property type="match status" value="2"/>
</dbReference>
<dbReference type="PROSITE" id="PS00478">
    <property type="entry name" value="LIM_DOMAIN_1"/>
    <property type="match status" value="1"/>
</dbReference>
<reference evidence="15" key="2">
    <citation type="submission" date="2018-02" db="UniProtKB">
        <authorList>
            <consortium name="EnsemblMetazoa"/>
        </authorList>
    </citation>
    <scope>IDENTIFICATION</scope>
</reference>
<dbReference type="FunFam" id="1.10.10.60:FF:000027">
    <property type="entry name" value="LIM/homeobox protein Lhx9"/>
    <property type="match status" value="1"/>
</dbReference>
<evidence type="ECO:0000256" key="3">
    <source>
        <dbReference type="ARBA" id="ARBA00022737"/>
    </source>
</evidence>
<organism evidence="15 16">
    <name type="scientific">Onchocerca volvulus</name>
    <dbReference type="NCBI Taxonomy" id="6282"/>
    <lineage>
        <taxon>Eukaryota</taxon>
        <taxon>Metazoa</taxon>
        <taxon>Ecdysozoa</taxon>
        <taxon>Nematoda</taxon>
        <taxon>Chromadorea</taxon>
        <taxon>Rhabditida</taxon>
        <taxon>Spirurina</taxon>
        <taxon>Spiruromorpha</taxon>
        <taxon>Filarioidea</taxon>
        <taxon>Onchocercidae</taxon>
        <taxon>Onchocerca</taxon>
    </lineage>
</organism>
<evidence type="ECO:0000256" key="8">
    <source>
        <dbReference type="ARBA" id="ARBA00023155"/>
    </source>
</evidence>
<comment type="subcellular location">
    <subcellularLocation>
        <location evidence="1 11 13">Nucleus</location>
    </subcellularLocation>
</comment>
<evidence type="ECO:0000256" key="14">
    <source>
        <dbReference type="SAM" id="MobiDB-lite"/>
    </source>
</evidence>
<feature type="region of interest" description="Disordered" evidence="14">
    <location>
        <begin position="431"/>
        <end position="476"/>
    </location>
</feature>
<dbReference type="SUPFAM" id="SSF57716">
    <property type="entry name" value="Glucocorticoid receptor-like (DNA-binding domain)"/>
    <property type="match status" value="2"/>
</dbReference>
<dbReference type="AlphaFoldDB" id="A0A2K6VRH7"/>
<reference evidence="16" key="1">
    <citation type="submission" date="2013-10" db="EMBL/GenBank/DDBJ databases">
        <title>Genome sequencing of Onchocerca volvulus.</title>
        <authorList>
            <person name="Cotton J."/>
            <person name="Tsai J."/>
            <person name="Stanley E."/>
            <person name="Tracey A."/>
            <person name="Holroyd N."/>
            <person name="Lustigman S."/>
            <person name="Berriman M."/>
        </authorList>
    </citation>
    <scope>NUCLEOTIDE SEQUENCE</scope>
</reference>
<dbReference type="PANTHER" id="PTHR24208:SF127">
    <property type="entry name" value="LIM_HOMEOBOX PROTEIN AWH"/>
    <property type="match status" value="1"/>
</dbReference>
<keyword evidence="4 12" id="KW-0862">Zinc</keyword>
<dbReference type="FunFam" id="2.10.110.10:FF:000023">
    <property type="entry name" value="LIM homeobox 6"/>
    <property type="match status" value="1"/>
</dbReference>
<keyword evidence="6 12" id="KW-0440">LIM domain</keyword>
<dbReference type="GO" id="GO:0005634">
    <property type="term" value="C:nucleus"/>
    <property type="evidence" value="ECO:0007669"/>
    <property type="project" value="UniProtKB-SubCell"/>
</dbReference>
<name>A0A2K6VRH7_ONCVO</name>
<dbReference type="SMART" id="SM00389">
    <property type="entry name" value="HOX"/>
    <property type="match status" value="1"/>
</dbReference>
<evidence type="ECO:0000256" key="7">
    <source>
        <dbReference type="ARBA" id="ARBA00023125"/>
    </source>
</evidence>
<keyword evidence="2 12" id="KW-0479">Metal-binding</keyword>
<evidence type="ECO:0000256" key="9">
    <source>
        <dbReference type="ARBA" id="ARBA00023163"/>
    </source>
</evidence>
<keyword evidence="16" id="KW-1185">Reference proteome</keyword>
<dbReference type="GO" id="GO:0001708">
    <property type="term" value="P:cell fate specification"/>
    <property type="evidence" value="ECO:0007669"/>
    <property type="project" value="EnsemblMetazoa"/>
</dbReference>
<evidence type="ECO:0000256" key="6">
    <source>
        <dbReference type="ARBA" id="ARBA00023038"/>
    </source>
</evidence>
<evidence type="ECO:0000256" key="2">
    <source>
        <dbReference type="ARBA" id="ARBA00022723"/>
    </source>
</evidence>
<evidence type="ECO:0000256" key="11">
    <source>
        <dbReference type="PROSITE-ProRule" id="PRU00108"/>
    </source>
</evidence>
<keyword evidence="9" id="KW-0804">Transcription</keyword>
<dbReference type="GO" id="GO:0045664">
    <property type="term" value="P:regulation of neuron differentiation"/>
    <property type="evidence" value="ECO:0007669"/>
    <property type="project" value="EnsemblMetazoa"/>
</dbReference>
<dbReference type="GO" id="GO:0046872">
    <property type="term" value="F:metal ion binding"/>
    <property type="evidence" value="ECO:0007669"/>
    <property type="project" value="UniProtKB-KW"/>
</dbReference>
<dbReference type="Gene3D" id="2.10.110.10">
    <property type="entry name" value="Cysteine Rich Protein"/>
    <property type="match status" value="2"/>
</dbReference>
<dbReference type="PROSITE" id="PS50023">
    <property type="entry name" value="LIM_DOMAIN_2"/>
    <property type="match status" value="2"/>
</dbReference>
<dbReference type="InterPro" id="IPR001781">
    <property type="entry name" value="Znf_LIM"/>
</dbReference>
<keyword evidence="10 11" id="KW-0539">Nucleus</keyword>
<dbReference type="PROSITE" id="PS50071">
    <property type="entry name" value="HOMEOBOX_2"/>
    <property type="match status" value="1"/>
</dbReference>
<dbReference type="STRING" id="6282.A0A2K6VRH7"/>
<proteinExistence type="predicted"/>
<dbReference type="InterPro" id="IPR009057">
    <property type="entry name" value="Homeodomain-like_sf"/>
</dbReference>
<dbReference type="Proteomes" id="UP000024404">
    <property type="component" value="Unassembled WGS sequence"/>
</dbReference>
<keyword evidence="3" id="KW-0677">Repeat</keyword>
<dbReference type="GO" id="GO:0000977">
    <property type="term" value="F:RNA polymerase II transcription regulatory region sequence-specific DNA binding"/>
    <property type="evidence" value="ECO:0007669"/>
    <property type="project" value="EnsemblMetazoa"/>
</dbReference>
<dbReference type="GO" id="GO:0030182">
    <property type="term" value="P:neuron differentiation"/>
    <property type="evidence" value="ECO:0007669"/>
    <property type="project" value="EnsemblMetazoa"/>
</dbReference>
<feature type="compositionally biased region" description="Basic residues" evidence="14">
    <location>
        <begin position="432"/>
        <end position="444"/>
    </location>
</feature>
<dbReference type="CDD" id="cd09379">
    <property type="entry name" value="LIM2_AWH"/>
    <property type="match status" value="1"/>
</dbReference>
<evidence type="ECO:0000256" key="13">
    <source>
        <dbReference type="RuleBase" id="RU000682"/>
    </source>
</evidence>
<feature type="compositionally biased region" description="Polar residues" evidence="14">
    <location>
        <begin position="445"/>
        <end position="467"/>
    </location>
</feature>
<accession>A0A2K6VRH7</accession>
<dbReference type="CDD" id="cd00086">
    <property type="entry name" value="homeodomain"/>
    <property type="match status" value="1"/>
</dbReference>
<evidence type="ECO:0000313" key="15">
    <source>
        <dbReference type="EnsemblMetazoa" id="OVOC1896.1"/>
    </source>
</evidence>
<keyword evidence="8 11" id="KW-0371">Homeobox</keyword>
<feature type="DNA-binding region" description="Homeobox" evidence="11">
    <location>
        <begin position="379"/>
        <end position="438"/>
    </location>
</feature>
<evidence type="ECO:0000256" key="10">
    <source>
        <dbReference type="ARBA" id="ARBA00023242"/>
    </source>
</evidence>
<dbReference type="GO" id="GO:0042427">
    <property type="term" value="P:serotonin biosynthetic process"/>
    <property type="evidence" value="ECO:0007669"/>
    <property type="project" value="EnsemblMetazoa"/>
</dbReference>
<dbReference type="Gene3D" id="1.10.10.60">
    <property type="entry name" value="Homeodomain-like"/>
    <property type="match status" value="1"/>
</dbReference>
<evidence type="ECO:0000313" key="16">
    <source>
        <dbReference type="Proteomes" id="UP000024404"/>
    </source>
</evidence>
<dbReference type="Pfam" id="PF00412">
    <property type="entry name" value="LIM"/>
    <property type="match status" value="2"/>
</dbReference>
<keyword evidence="5" id="KW-0805">Transcription regulation</keyword>
<dbReference type="GO" id="GO:0000981">
    <property type="term" value="F:DNA-binding transcription factor activity, RNA polymerase II-specific"/>
    <property type="evidence" value="ECO:0007669"/>
    <property type="project" value="EnsemblMetazoa"/>
</dbReference>
<evidence type="ECO:0000256" key="12">
    <source>
        <dbReference type="PROSITE-ProRule" id="PRU00125"/>
    </source>
</evidence>
<sequence>MEIHHRLYEKSINYNNTITTTTTVATTTTAITNNLIPVICDTNNISGIPENCNFAPSTSSLINNTSDGTFASLNNRGTVNINEFSGYSNPSTGLLNHHQTATDLSVNLTATVTSQAISLIAETSNETKNDLNINHHQQQQQHSRQLLPSLKNAENNICSIVGTLTKLATTTTTTATTTTTTTTITPSIQSEQSNIPIIITTNRNSNTSISIGIRNNDTDTNNSNCNCAITTNNESNFSQRISKFEVEVCSSCSEFIFDQTLLTVNSRFWHINCLKCSQCSILLERYSSCFVKNNNFFCIQCYNRQFGTECSSCQRLIYATDWVRRARNFVYHLACFACDQCKRQLSTGEEFALQDSRVLCKQHYMELIEGECGQQKSKTKRVRTTFAEEQLAVLQTHFQIDSNPDGADLERIATITGLSKRVTQVWFQNSRARQKKYQGSKKNRTNQNSNSGRSSTDPCSTPKSPSGDSIDGMIFPTSVLTSVEDAMVAKEQQTISSNST</sequence>
<keyword evidence="7 11" id="KW-0238">DNA-binding</keyword>
<dbReference type="EnsemblMetazoa" id="OVOC1896.1">
    <property type="protein sequence ID" value="OVOC1896.1"/>
    <property type="gene ID" value="WBGene00238705"/>
</dbReference>
<evidence type="ECO:0000256" key="1">
    <source>
        <dbReference type="ARBA" id="ARBA00004123"/>
    </source>
</evidence>
<dbReference type="PANTHER" id="PTHR24208">
    <property type="entry name" value="LIM/HOMEOBOX PROTEIN LHX"/>
    <property type="match status" value="1"/>
</dbReference>
<dbReference type="GO" id="GO:0045944">
    <property type="term" value="P:positive regulation of transcription by RNA polymerase II"/>
    <property type="evidence" value="ECO:0007669"/>
    <property type="project" value="EnsemblMetazoa"/>
</dbReference>
<dbReference type="Pfam" id="PF00046">
    <property type="entry name" value="Homeodomain"/>
    <property type="match status" value="1"/>
</dbReference>